<dbReference type="InterPro" id="IPR027038">
    <property type="entry name" value="RanGap"/>
</dbReference>
<reference evidence="5 6" key="1">
    <citation type="journal article" date="2017" name="Int. J. Parasitol.">
        <title>The genome of the protozoan parasite Cystoisospora suis and a reverse vaccinology approach to identify vaccine candidates.</title>
        <authorList>
            <person name="Palmieri N."/>
            <person name="Shrestha A."/>
            <person name="Ruttkowski B."/>
            <person name="Beck T."/>
            <person name="Vogl C."/>
            <person name="Tomley F."/>
            <person name="Blake D.P."/>
            <person name="Joachim A."/>
        </authorList>
    </citation>
    <scope>NUCLEOTIDE SEQUENCE [LARGE SCALE GENOMIC DNA]</scope>
    <source>
        <strain evidence="5 6">Wien I</strain>
    </source>
</reference>
<dbReference type="GO" id="GO:0031267">
    <property type="term" value="F:small GTPase binding"/>
    <property type="evidence" value="ECO:0007669"/>
    <property type="project" value="TreeGrafter"/>
</dbReference>
<evidence type="ECO:0000313" key="5">
    <source>
        <dbReference type="EMBL" id="PHJ22786.1"/>
    </source>
</evidence>
<protein>
    <submittedName>
        <fullName evidence="5">Protein nlrc5 isoform x1</fullName>
    </submittedName>
</protein>
<keyword evidence="2" id="KW-0433">Leucine-rich repeat</keyword>
<sequence length="595" mass="65243">MCCPLVHWESFSFPTRVLTAFLVSPGIALSVTPGLLHSSRVSDWFLSHQTYFSSEKAEESETMVVFESDAVMERLSDICMMQGVESLPKSCSFEKHMKELNSSIEFQTKETCCDNEVSVSSSSSRFSLPPSPSLLSEVCEIPAFLSLLTSADIGRLATVSRCCHEALHKHPPPPPVVSSSLDLFPSLYSKEAIMINPTLIEDQDDPRQENQEDSPPSPCRRRLSRLDRKKQHIRNAHDDREDEEEKIYNNASAPPFSSLGHHSLSIRSPASHSHYRNSSPSSSSLVLLCPHLRVRGRRIHQWLPSIHWGVVRSLDCTKSKSRSLQETQTFLSMALRLCCTYSSRALRHVNLSMNGLSAATAPALANLMRVCPKLEELDLTYNGLGDTGAVILAEEGLPYCRSLEVLILNDNRIGNRGAAALLQALSRHTRDVSSTSSSSMISSTHINSSFSSFSLPSSPPLQDSPLRRLYLQDNFITSPFLRETAISILAGSSSSASSYPALKKLFLGGNHLSDIEDLRIFLKALCTSGNFNLKVVVLRKNGLPSSPALEMCKSVLDQATRHGAKSLACGLMMLDLTQGCASNFTALVGGVCLAA</sequence>
<dbReference type="GO" id="GO:0005634">
    <property type="term" value="C:nucleus"/>
    <property type="evidence" value="ECO:0007669"/>
    <property type="project" value="TreeGrafter"/>
</dbReference>
<dbReference type="InterPro" id="IPR001611">
    <property type="entry name" value="Leu-rich_rpt"/>
</dbReference>
<dbReference type="PANTHER" id="PTHR24113:SF12">
    <property type="entry name" value="RAN GTPASE-ACTIVATING PROTEIN 1"/>
    <property type="match status" value="1"/>
</dbReference>
<dbReference type="SUPFAM" id="SSF52047">
    <property type="entry name" value="RNI-like"/>
    <property type="match status" value="1"/>
</dbReference>
<evidence type="ECO:0000313" key="6">
    <source>
        <dbReference type="Proteomes" id="UP000221165"/>
    </source>
</evidence>
<accession>A0A2C6L5U1</accession>
<keyword evidence="3" id="KW-0677">Repeat</keyword>
<organism evidence="5 6">
    <name type="scientific">Cystoisospora suis</name>
    <dbReference type="NCBI Taxonomy" id="483139"/>
    <lineage>
        <taxon>Eukaryota</taxon>
        <taxon>Sar</taxon>
        <taxon>Alveolata</taxon>
        <taxon>Apicomplexa</taxon>
        <taxon>Conoidasida</taxon>
        <taxon>Coccidia</taxon>
        <taxon>Eucoccidiorida</taxon>
        <taxon>Eimeriorina</taxon>
        <taxon>Sarcocystidae</taxon>
        <taxon>Cystoisospora</taxon>
    </lineage>
</organism>
<dbReference type="GO" id="GO:0006913">
    <property type="term" value="P:nucleocytoplasmic transport"/>
    <property type="evidence" value="ECO:0007669"/>
    <property type="project" value="TreeGrafter"/>
</dbReference>
<keyword evidence="1" id="KW-0343">GTPase activation</keyword>
<dbReference type="Gene3D" id="3.80.10.10">
    <property type="entry name" value="Ribonuclease Inhibitor"/>
    <property type="match status" value="2"/>
</dbReference>
<keyword evidence="6" id="KW-1185">Reference proteome</keyword>
<dbReference type="GO" id="GO:0005829">
    <property type="term" value="C:cytosol"/>
    <property type="evidence" value="ECO:0007669"/>
    <property type="project" value="TreeGrafter"/>
</dbReference>
<feature type="compositionally biased region" description="Basic residues" evidence="4">
    <location>
        <begin position="219"/>
        <end position="234"/>
    </location>
</feature>
<dbReference type="EMBL" id="MIGC01001478">
    <property type="protein sequence ID" value="PHJ22786.1"/>
    <property type="molecule type" value="Genomic_DNA"/>
</dbReference>
<comment type="caution">
    <text evidence="5">The sequence shown here is derived from an EMBL/GenBank/DDBJ whole genome shotgun (WGS) entry which is preliminary data.</text>
</comment>
<evidence type="ECO:0000256" key="3">
    <source>
        <dbReference type="ARBA" id="ARBA00022737"/>
    </source>
</evidence>
<dbReference type="GO" id="GO:0005096">
    <property type="term" value="F:GTPase activator activity"/>
    <property type="evidence" value="ECO:0007669"/>
    <property type="project" value="UniProtKB-KW"/>
</dbReference>
<evidence type="ECO:0000256" key="1">
    <source>
        <dbReference type="ARBA" id="ARBA00022468"/>
    </source>
</evidence>
<evidence type="ECO:0000256" key="2">
    <source>
        <dbReference type="ARBA" id="ARBA00022614"/>
    </source>
</evidence>
<dbReference type="GO" id="GO:0048471">
    <property type="term" value="C:perinuclear region of cytoplasm"/>
    <property type="evidence" value="ECO:0007669"/>
    <property type="project" value="TreeGrafter"/>
</dbReference>
<dbReference type="Pfam" id="PF13516">
    <property type="entry name" value="LRR_6"/>
    <property type="match status" value="2"/>
</dbReference>
<evidence type="ECO:0000256" key="4">
    <source>
        <dbReference type="SAM" id="MobiDB-lite"/>
    </source>
</evidence>
<dbReference type="PROSITE" id="PS51450">
    <property type="entry name" value="LRR"/>
    <property type="match status" value="1"/>
</dbReference>
<name>A0A2C6L5U1_9APIC</name>
<dbReference type="OrthoDB" id="120976at2759"/>
<dbReference type="GeneID" id="94426774"/>
<dbReference type="RefSeq" id="XP_067924463.1">
    <property type="nucleotide sequence ID" value="XM_068063563.1"/>
</dbReference>
<dbReference type="InterPro" id="IPR032675">
    <property type="entry name" value="LRR_dom_sf"/>
</dbReference>
<gene>
    <name evidence="5" type="ORF">CSUI_003365</name>
</gene>
<dbReference type="Proteomes" id="UP000221165">
    <property type="component" value="Unassembled WGS sequence"/>
</dbReference>
<dbReference type="PANTHER" id="PTHR24113">
    <property type="entry name" value="RAN GTPASE-ACTIVATING PROTEIN 1"/>
    <property type="match status" value="1"/>
</dbReference>
<dbReference type="VEuPathDB" id="ToxoDB:CSUI_003365"/>
<feature type="region of interest" description="Disordered" evidence="4">
    <location>
        <begin position="199"/>
        <end position="246"/>
    </location>
</feature>
<proteinExistence type="predicted"/>
<dbReference type="SMART" id="SM00368">
    <property type="entry name" value="LRR_RI"/>
    <property type="match status" value="4"/>
</dbReference>
<dbReference type="AlphaFoldDB" id="A0A2C6L5U1"/>